<organism evidence="2 3">
    <name type="scientific">Plakobranchus ocellatus</name>
    <dbReference type="NCBI Taxonomy" id="259542"/>
    <lineage>
        <taxon>Eukaryota</taxon>
        <taxon>Metazoa</taxon>
        <taxon>Spiralia</taxon>
        <taxon>Lophotrochozoa</taxon>
        <taxon>Mollusca</taxon>
        <taxon>Gastropoda</taxon>
        <taxon>Heterobranchia</taxon>
        <taxon>Euthyneura</taxon>
        <taxon>Panpulmonata</taxon>
        <taxon>Sacoglossa</taxon>
        <taxon>Placobranchoidea</taxon>
        <taxon>Plakobranchidae</taxon>
        <taxon>Plakobranchus</taxon>
    </lineage>
</organism>
<keyword evidence="1" id="KW-0175">Coiled coil</keyword>
<sequence>MQNIKPLEEENNRLESELRDKAGQLVHLSERLHAEEALRNQRTSIIQRITEVESEKVDLEKTIKSLEAK</sequence>
<protein>
    <submittedName>
        <fullName evidence="2">Uncharacterized protein</fullName>
    </submittedName>
</protein>
<comment type="caution">
    <text evidence="2">The sequence shown here is derived from an EMBL/GenBank/DDBJ whole genome shotgun (WGS) entry which is preliminary data.</text>
</comment>
<evidence type="ECO:0000313" key="2">
    <source>
        <dbReference type="EMBL" id="GFO05160.1"/>
    </source>
</evidence>
<keyword evidence="3" id="KW-1185">Reference proteome</keyword>
<feature type="coiled-coil region" evidence="1">
    <location>
        <begin position="4"/>
        <end position="69"/>
    </location>
</feature>
<proteinExistence type="predicted"/>
<name>A0AAV4AEH9_9GAST</name>
<dbReference type="EMBL" id="BLXT01003746">
    <property type="protein sequence ID" value="GFO05160.1"/>
    <property type="molecule type" value="Genomic_DNA"/>
</dbReference>
<dbReference type="AlphaFoldDB" id="A0AAV4AEH9"/>
<evidence type="ECO:0000313" key="3">
    <source>
        <dbReference type="Proteomes" id="UP000735302"/>
    </source>
</evidence>
<reference evidence="2 3" key="1">
    <citation type="journal article" date="2021" name="Elife">
        <title>Chloroplast acquisition without the gene transfer in kleptoplastic sea slugs, Plakobranchus ocellatus.</title>
        <authorList>
            <person name="Maeda T."/>
            <person name="Takahashi S."/>
            <person name="Yoshida T."/>
            <person name="Shimamura S."/>
            <person name="Takaki Y."/>
            <person name="Nagai Y."/>
            <person name="Toyoda A."/>
            <person name="Suzuki Y."/>
            <person name="Arimoto A."/>
            <person name="Ishii H."/>
            <person name="Satoh N."/>
            <person name="Nishiyama T."/>
            <person name="Hasebe M."/>
            <person name="Maruyama T."/>
            <person name="Minagawa J."/>
            <person name="Obokata J."/>
            <person name="Shigenobu S."/>
        </authorList>
    </citation>
    <scope>NUCLEOTIDE SEQUENCE [LARGE SCALE GENOMIC DNA]</scope>
</reference>
<evidence type="ECO:0000256" key="1">
    <source>
        <dbReference type="SAM" id="Coils"/>
    </source>
</evidence>
<gene>
    <name evidence="2" type="ORF">PoB_003166500</name>
</gene>
<dbReference type="Proteomes" id="UP000735302">
    <property type="component" value="Unassembled WGS sequence"/>
</dbReference>
<accession>A0AAV4AEH9</accession>